<feature type="chain" id="PRO_5028281607" evidence="5">
    <location>
        <begin position="23"/>
        <end position="290"/>
    </location>
</feature>
<reference evidence="7" key="1">
    <citation type="submission" date="2025-08" db="UniProtKB">
        <authorList>
            <consortium name="RefSeq"/>
        </authorList>
    </citation>
    <scope>IDENTIFICATION</scope>
    <source>
        <strain evidence="7">Wakin</strain>
        <tissue evidence="7">Muscle</tissue>
    </source>
</reference>
<dbReference type="GO" id="GO:0005886">
    <property type="term" value="C:plasma membrane"/>
    <property type="evidence" value="ECO:0007669"/>
    <property type="project" value="TreeGrafter"/>
</dbReference>
<feature type="signal peptide" evidence="5">
    <location>
        <begin position="1"/>
        <end position="22"/>
    </location>
</feature>
<keyword evidence="2 4" id="KW-0812">Transmembrane</keyword>
<dbReference type="SUPFAM" id="SSF48726">
    <property type="entry name" value="Immunoglobulin"/>
    <property type="match status" value="1"/>
</dbReference>
<keyword evidence="4" id="KW-1133">Transmembrane helix</keyword>
<dbReference type="PANTHER" id="PTHR11860">
    <property type="entry name" value="POLYMERIC-IMMUNOGLOBULIN RECEPTOR"/>
    <property type="match status" value="1"/>
</dbReference>
<keyword evidence="6" id="KW-1185">Reference proteome</keyword>
<dbReference type="OrthoDB" id="8959642at2759"/>
<dbReference type="InterPro" id="IPR036179">
    <property type="entry name" value="Ig-like_dom_sf"/>
</dbReference>
<name>A0A6P6RGP3_CARAU</name>
<protein>
    <submittedName>
        <fullName evidence="7">Uncharacterized protein LOC113119346</fullName>
    </submittedName>
</protein>
<evidence type="ECO:0000256" key="3">
    <source>
        <dbReference type="ARBA" id="ARBA00023136"/>
    </source>
</evidence>
<evidence type="ECO:0000256" key="2">
    <source>
        <dbReference type="ARBA" id="ARBA00022692"/>
    </source>
</evidence>
<dbReference type="AlphaFoldDB" id="A0A6P6RGP3"/>
<keyword evidence="5" id="KW-0732">Signal</keyword>
<evidence type="ECO:0000256" key="4">
    <source>
        <dbReference type="SAM" id="Phobius"/>
    </source>
</evidence>
<evidence type="ECO:0000256" key="5">
    <source>
        <dbReference type="SAM" id="SignalP"/>
    </source>
</evidence>
<proteinExistence type="predicted"/>
<sequence length="290" mass="32166">MWKAGFVCFCVYTACLLDVCYAKIGYEGSQVTFKAIYTPDYKTDTKYFGKHGVFFFEKLVETSHPNRCVKQGRFTLFDNTSACVLTATILNLVLEDSGSYSFGVDITLMPDPTGEEIQLTVIRGEAQRPITPAPTPKVIISSTSSPVNITAQNWDRTRDQESYVRFVTVLSLVCVCTLLVVCPFGLFKVLKYATASKLSVSVSYHRKTTAQVVDEYVKMSSVAFTNPPTARSDKGSVIPELHRPANTEPDPSTDACCTDAVQPDLDQIYTEMNPDVVQESIYQSIDQTTD</sequence>
<dbReference type="InterPro" id="IPR013783">
    <property type="entry name" value="Ig-like_fold"/>
</dbReference>
<evidence type="ECO:0000313" key="7">
    <source>
        <dbReference type="RefSeq" id="XP_026144581.1"/>
    </source>
</evidence>
<feature type="transmembrane region" description="Helical" evidence="4">
    <location>
        <begin position="163"/>
        <end position="187"/>
    </location>
</feature>
<dbReference type="Gene3D" id="2.60.40.10">
    <property type="entry name" value="Immunoglobulins"/>
    <property type="match status" value="1"/>
</dbReference>
<organism evidence="6 7">
    <name type="scientific">Carassius auratus</name>
    <name type="common">Goldfish</name>
    <dbReference type="NCBI Taxonomy" id="7957"/>
    <lineage>
        <taxon>Eukaryota</taxon>
        <taxon>Metazoa</taxon>
        <taxon>Chordata</taxon>
        <taxon>Craniata</taxon>
        <taxon>Vertebrata</taxon>
        <taxon>Euteleostomi</taxon>
        <taxon>Actinopterygii</taxon>
        <taxon>Neopterygii</taxon>
        <taxon>Teleostei</taxon>
        <taxon>Ostariophysi</taxon>
        <taxon>Cypriniformes</taxon>
        <taxon>Cyprinidae</taxon>
        <taxon>Cyprininae</taxon>
        <taxon>Carassius</taxon>
    </lineage>
</organism>
<evidence type="ECO:0000256" key="1">
    <source>
        <dbReference type="ARBA" id="ARBA00004370"/>
    </source>
</evidence>
<dbReference type="GO" id="GO:0004888">
    <property type="term" value="F:transmembrane signaling receptor activity"/>
    <property type="evidence" value="ECO:0007669"/>
    <property type="project" value="TreeGrafter"/>
</dbReference>
<evidence type="ECO:0000313" key="6">
    <source>
        <dbReference type="Proteomes" id="UP000515129"/>
    </source>
</evidence>
<dbReference type="RefSeq" id="XP_026144581.1">
    <property type="nucleotide sequence ID" value="XM_026288796.1"/>
</dbReference>
<comment type="subcellular location">
    <subcellularLocation>
        <location evidence="1">Membrane</location>
    </subcellularLocation>
</comment>
<keyword evidence="3 4" id="KW-0472">Membrane</keyword>
<accession>A0A6P6RGP3</accession>
<dbReference type="GeneID" id="113119346"/>
<gene>
    <name evidence="7" type="primary">LOC113119346</name>
</gene>
<dbReference type="InterPro" id="IPR050671">
    <property type="entry name" value="CD300_family_receptors"/>
</dbReference>
<dbReference type="Proteomes" id="UP000515129">
    <property type="component" value="Chromosome 1"/>
</dbReference>
<dbReference type="PANTHER" id="PTHR11860:SF118">
    <property type="entry name" value="CMRF35-LIKE MOLECULE 3-RELATED"/>
    <property type="match status" value="1"/>
</dbReference>
<dbReference type="KEGG" id="caua:113119346"/>